<protein>
    <submittedName>
        <fullName evidence="5">RNA recognition motif-containing protein</fullName>
    </submittedName>
</protein>
<comment type="caution">
    <text evidence="5">The sequence shown here is derived from an EMBL/GenBank/DDBJ whole genome shotgun (WGS) entry which is preliminary data.</text>
</comment>
<dbReference type="Pfam" id="PF00076">
    <property type="entry name" value="RRM_1"/>
    <property type="match status" value="1"/>
</dbReference>
<gene>
    <name evidence="5" type="ORF">TGP89_212190</name>
</gene>
<feature type="region of interest" description="Disordered" evidence="3">
    <location>
        <begin position="343"/>
        <end position="383"/>
    </location>
</feature>
<dbReference type="VEuPathDB" id="ToxoDB:TGP89_212190"/>
<dbReference type="AlphaFoldDB" id="A0A086JGF3"/>
<reference evidence="5 6" key="1">
    <citation type="submission" date="2014-03" db="EMBL/GenBank/DDBJ databases">
        <authorList>
            <person name="Sibley D."/>
            <person name="Venepally P."/>
            <person name="Karamycheva S."/>
            <person name="Hadjithomas M."/>
            <person name="Khan A."/>
            <person name="Brunk B."/>
            <person name="Roos D."/>
            <person name="Caler E."/>
            <person name="Lorenzi H."/>
        </authorList>
    </citation>
    <scope>NUCLEOTIDE SEQUENCE [LARGE SCALE GENOMIC DNA]</scope>
    <source>
        <strain evidence="6">p89</strain>
    </source>
</reference>
<dbReference type="InterPro" id="IPR052462">
    <property type="entry name" value="SLIRP/GR-RBP-like"/>
</dbReference>
<dbReference type="PROSITE" id="PS50102">
    <property type="entry name" value="RRM"/>
    <property type="match status" value="1"/>
</dbReference>
<feature type="compositionally biased region" description="Polar residues" evidence="3">
    <location>
        <begin position="351"/>
        <end position="363"/>
    </location>
</feature>
<dbReference type="GO" id="GO:0003723">
    <property type="term" value="F:RNA binding"/>
    <property type="evidence" value="ECO:0007669"/>
    <property type="project" value="UniProtKB-UniRule"/>
</dbReference>
<dbReference type="EMBL" id="AEYI02001980">
    <property type="protein sequence ID" value="KFG31221.1"/>
    <property type="molecule type" value="Genomic_DNA"/>
</dbReference>
<keyword evidence="1 2" id="KW-0694">RNA-binding</keyword>
<evidence type="ECO:0000313" key="6">
    <source>
        <dbReference type="Proteomes" id="UP000028828"/>
    </source>
</evidence>
<evidence type="ECO:0000256" key="1">
    <source>
        <dbReference type="ARBA" id="ARBA00022884"/>
    </source>
</evidence>
<dbReference type="Proteomes" id="UP000028828">
    <property type="component" value="Unassembled WGS sequence"/>
</dbReference>
<sequence length="653" mass="71952">MAVFQENFSVEKRVLAELRKYIAVATTQSIQAAAMQGHLAGGFLRNFDGHLDQMTPELMRAISSELVREIPTKRSAYAPGNFEFVLPPPGFDVPCRRNGAQSPGYPFLPSDQGTRLVDYSEQPPIYRSDASQVDANSLTGNALLHLFQSRSMWSTETPRCDKERRTDETDSSWSLVTHGSSGESGNERVSPSFPGAIDCVKPQPNAVPSQKSGTKSSRKAPSQSARNSEDNEEQALASGVKVFIGNVMPTTTEEELYEIFRSFGECSGLVLLRDRRQRPRGAGFVTFKRKEDADKAMDALDRKFCVKGAVKPLEVRPPENSEQKRQRIRLLAQMRSQMNRDLNVEADTRDSSAQPSPQETGKSVSPRPVSGELGRRRRRRGHCKTHARAEKSCETQLCPSVESVCSAFRRENGALDTKSLSALYSPFQRALREGQPDEREESQVLFASRQERPGSTGDRRCSSSTRCSDCVMAGLHSSAVCQKQVNSFSRLIACYGNVAETRPAPLVGVPSRAASPPLHEDLGEHELWTDRVAAAEVQAAFLRSLASCAERGIALPFGEDPARCRAHSGVRTCHTENNPDFFLESHRGMHLTEPRNGAHGERPGCVPRLPEHTPAQFGGFPSLLQNGVIAEAVLDMLNLLAKEESARNAYPNL</sequence>
<evidence type="ECO:0000259" key="4">
    <source>
        <dbReference type="PROSITE" id="PS50102"/>
    </source>
</evidence>
<feature type="compositionally biased region" description="Basic and acidic residues" evidence="3">
    <location>
        <begin position="449"/>
        <end position="461"/>
    </location>
</feature>
<feature type="region of interest" description="Disordered" evidence="3">
    <location>
        <begin position="431"/>
        <end position="464"/>
    </location>
</feature>
<organism evidence="5 6">
    <name type="scientific">Toxoplasma gondii p89</name>
    <dbReference type="NCBI Taxonomy" id="943119"/>
    <lineage>
        <taxon>Eukaryota</taxon>
        <taxon>Sar</taxon>
        <taxon>Alveolata</taxon>
        <taxon>Apicomplexa</taxon>
        <taxon>Conoidasida</taxon>
        <taxon>Coccidia</taxon>
        <taxon>Eucoccidiorida</taxon>
        <taxon>Eimeriorina</taxon>
        <taxon>Sarcocystidae</taxon>
        <taxon>Toxoplasma</taxon>
    </lineage>
</organism>
<proteinExistence type="predicted"/>
<feature type="region of interest" description="Disordered" evidence="3">
    <location>
        <begin position="154"/>
        <end position="234"/>
    </location>
</feature>
<evidence type="ECO:0000313" key="5">
    <source>
        <dbReference type="EMBL" id="KFG31221.1"/>
    </source>
</evidence>
<dbReference type="CDD" id="cd00590">
    <property type="entry name" value="RRM_SF"/>
    <property type="match status" value="1"/>
</dbReference>
<dbReference type="InterPro" id="IPR012677">
    <property type="entry name" value="Nucleotide-bd_a/b_plait_sf"/>
</dbReference>
<dbReference type="SMART" id="SM00360">
    <property type="entry name" value="RRM"/>
    <property type="match status" value="1"/>
</dbReference>
<feature type="compositionally biased region" description="Polar residues" evidence="3">
    <location>
        <begin position="171"/>
        <end position="189"/>
    </location>
</feature>
<dbReference type="InterPro" id="IPR035979">
    <property type="entry name" value="RBD_domain_sf"/>
</dbReference>
<name>A0A086JGF3_TOXGO</name>
<dbReference type="PANTHER" id="PTHR48027">
    <property type="entry name" value="HETEROGENEOUS NUCLEAR RIBONUCLEOPROTEIN 87F-RELATED"/>
    <property type="match status" value="1"/>
</dbReference>
<dbReference type="Gene3D" id="3.30.70.330">
    <property type="match status" value="1"/>
</dbReference>
<dbReference type="InterPro" id="IPR000504">
    <property type="entry name" value="RRM_dom"/>
</dbReference>
<accession>A0A086JGF3</accession>
<evidence type="ECO:0000256" key="3">
    <source>
        <dbReference type="SAM" id="MobiDB-lite"/>
    </source>
</evidence>
<dbReference type="OrthoDB" id="439808at2759"/>
<feature type="compositionally biased region" description="Basic and acidic residues" evidence="3">
    <location>
        <begin position="158"/>
        <end position="168"/>
    </location>
</feature>
<evidence type="ECO:0000256" key="2">
    <source>
        <dbReference type="PROSITE-ProRule" id="PRU00176"/>
    </source>
</evidence>
<feature type="domain" description="RRM" evidence="4">
    <location>
        <begin position="240"/>
        <end position="320"/>
    </location>
</feature>
<dbReference type="SUPFAM" id="SSF54928">
    <property type="entry name" value="RNA-binding domain, RBD"/>
    <property type="match status" value="1"/>
</dbReference>
<feature type="compositionally biased region" description="Polar residues" evidence="3">
    <location>
        <begin position="206"/>
        <end position="226"/>
    </location>
</feature>